<dbReference type="InterPro" id="IPR013785">
    <property type="entry name" value="Aldolase_TIM"/>
</dbReference>
<dbReference type="PANTHER" id="PTHR21337">
    <property type="entry name" value="PHOSPHO-2-DEHYDRO-3-DEOXYHEPTONATE ALDOLASE 1, 2"/>
    <property type="match status" value="1"/>
</dbReference>
<evidence type="ECO:0000256" key="3">
    <source>
        <dbReference type="PIRSR" id="PIRSR602480-1"/>
    </source>
</evidence>
<sequence length="55" mass="6040">CTGGARAITAEELQDRYHTHCDPRLNADQAIELAFLVSDLLKKSHPVQHKQAANG</sequence>
<organism evidence="5 6">
    <name type="scientific">Mesorhizobium amorphae CCNWGS0123</name>
    <dbReference type="NCBI Taxonomy" id="1082933"/>
    <lineage>
        <taxon>Bacteria</taxon>
        <taxon>Pseudomonadati</taxon>
        <taxon>Pseudomonadota</taxon>
        <taxon>Alphaproteobacteria</taxon>
        <taxon>Hyphomicrobiales</taxon>
        <taxon>Phyllobacteriaceae</taxon>
        <taxon>Mesorhizobium</taxon>
    </lineage>
</organism>
<accession>G6Y979</accession>
<dbReference type="InterPro" id="IPR002480">
    <property type="entry name" value="DAHP_synth_2"/>
</dbReference>
<dbReference type="Proteomes" id="UP000002949">
    <property type="component" value="Unassembled WGS sequence"/>
</dbReference>
<comment type="catalytic activity">
    <reaction evidence="4">
        <text>D-erythrose 4-phosphate + phosphoenolpyruvate + H2O = 7-phospho-2-dehydro-3-deoxy-D-arabino-heptonate + phosphate</text>
        <dbReference type="Rhea" id="RHEA:14717"/>
        <dbReference type="ChEBI" id="CHEBI:15377"/>
        <dbReference type="ChEBI" id="CHEBI:16897"/>
        <dbReference type="ChEBI" id="CHEBI:43474"/>
        <dbReference type="ChEBI" id="CHEBI:58394"/>
        <dbReference type="ChEBI" id="CHEBI:58702"/>
        <dbReference type="EC" id="2.5.1.54"/>
    </reaction>
</comment>
<evidence type="ECO:0000256" key="1">
    <source>
        <dbReference type="ARBA" id="ARBA00008911"/>
    </source>
</evidence>
<evidence type="ECO:0000256" key="4">
    <source>
        <dbReference type="RuleBase" id="RU363071"/>
    </source>
</evidence>
<dbReference type="SUPFAM" id="SSF51569">
    <property type="entry name" value="Aldolase"/>
    <property type="match status" value="1"/>
</dbReference>
<dbReference type="EC" id="2.5.1.54" evidence="4"/>
<comment type="similarity">
    <text evidence="1 4">Belongs to the class-II DAHP synthase family.</text>
</comment>
<gene>
    <name evidence="5" type="ORF">MEA186_12488</name>
</gene>
<keyword evidence="3" id="KW-0170">Cobalt</keyword>
<feature type="non-terminal residue" evidence="5">
    <location>
        <position position="1"/>
    </location>
</feature>
<feature type="binding site" evidence="3">
    <location>
        <position position="22"/>
    </location>
    <ligand>
        <name>Mn(2+)</name>
        <dbReference type="ChEBI" id="CHEBI:29035"/>
    </ligand>
</feature>
<dbReference type="EMBL" id="AGSN01000100">
    <property type="protein sequence ID" value="EHH11697.1"/>
    <property type="molecule type" value="Genomic_DNA"/>
</dbReference>
<dbReference type="PANTHER" id="PTHR21337:SF0">
    <property type="entry name" value="PHOSPHO-2-DEHYDRO-3-DEOXYHEPTONATE ALDOLASE"/>
    <property type="match status" value="1"/>
</dbReference>
<dbReference type="PATRIC" id="fig|1082933.3.peg.2421"/>
<keyword evidence="6" id="KW-1185">Reference proteome</keyword>
<evidence type="ECO:0000256" key="2">
    <source>
        <dbReference type="ARBA" id="ARBA00022679"/>
    </source>
</evidence>
<dbReference type="GO" id="GO:0003849">
    <property type="term" value="F:3-deoxy-7-phosphoheptulonate synthase activity"/>
    <property type="evidence" value="ECO:0007669"/>
    <property type="project" value="UniProtKB-EC"/>
</dbReference>
<keyword evidence="3" id="KW-0464">Manganese</keyword>
<keyword evidence="2 4" id="KW-0808">Transferase</keyword>
<dbReference type="AlphaFoldDB" id="G6Y979"/>
<proteinExistence type="inferred from homology"/>
<dbReference type="GO" id="GO:0009073">
    <property type="term" value="P:aromatic amino acid family biosynthetic process"/>
    <property type="evidence" value="ECO:0007669"/>
    <property type="project" value="InterPro"/>
</dbReference>
<dbReference type="eggNOG" id="COG3200">
    <property type="taxonomic scope" value="Bacteria"/>
</dbReference>
<dbReference type="Gene3D" id="3.20.20.70">
    <property type="entry name" value="Aldolase class I"/>
    <property type="match status" value="1"/>
</dbReference>
<evidence type="ECO:0000313" key="6">
    <source>
        <dbReference type="Proteomes" id="UP000002949"/>
    </source>
</evidence>
<dbReference type="RefSeq" id="WP_006202013.1">
    <property type="nucleotide sequence ID" value="NZ_AGSN01000100.1"/>
</dbReference>
<keyword evidence="3" id="KW-0104">Cadmium</keyword>
<protein>
    <recommendedName>
        <fullName evidence="4">Phospho-2-dehydro-3-deoxyheptonate aldolase</fullName>
        <ecNumber evidence="4">2.5.1.54</ecNumber>
    </recommendedName>
</protein>
<dbReference type="Pfam" id="PF01474">
    <property type="entry name" value="DAHP_synth_2"/>
    <property type="match status" value="1"/>
</dbReference>
<evidence type="ECO:0000313" key="5">
    <source>
        <dbReference type="EMBL" id="EHH11697.1"/>
    </source>
</evidence>
<name>G6Y979_9HYPH</name>
<comment type="cofactor">
    <cofactor evidence="3">
        <name>Mn(2+)</name>
        <dbReference type="ChEBI" id="CHEBI:29035"/>
    </cofactor>
    <cofactor evidence="3">
        <name>Co(2+)</name>
        <dbReference type="ChEBI" id="CHEBI:48828"/>
    </cofactor>
    <cofactor evidence="3">
        <name>Cd(2+)</name>
        <dbReference type="ChEBI" id="CHEBI:48775"/>
    </cofactor>
    <text evidence="3">Binds 1 divalent cation per subunit. The enzyme is active with manganese, cobalt or cadmium ions.</text>
</comment>
<reference evidence="5 6" key="1">
    <citation type="journal article" date="2012" name="J. Bacteriol.">
        <title>Draft Genome Sequence of Plant Growth-Promoting Rhizobium Mesorhizobium amorphae, Isolated from Zinc-Lead Mine Tailings.</title>
        <authorList>
            <person name="Hao X."/>
            <person name="Lin Y."/>
            <person name="Johnstone L."/>
            <person name="Baltrus D.A."/>
            <person name="Miller S.J."/>
            <person name="Wei G."/>
            <person name="Rensing C."/>
        </authorList>
    </citation>
    <scope>NUCLEOTIDE SEQUENCE [LARGE SCALE GENOMIC DNA]</scope>
    <source>
        <strain evidence="5 6">CCNWGS0123</strain>
    </source>
</reference>